<evidence type="ECO:0000256" key="1">
    <source>
        <dbReference type="SAM" id="MobiDB-lite"/>
    </source>
</evidence>
<dbReference type="AlphaFoldDB" id="A0A9P7B373"/>
<proteinExistence type="predicted"/>
<name>A0A9P7B373_RHOMI</name>
<organism evidence="2 3">
    <name type="scientific">Rhodotorula mucilaginosa</name>
    <name type="common">Yeast</name>
    <name type="synonym">Rhodotorula rubra</name>
    <dbReference type="NCBI Taxonomy" id="5537"/>
    <lineage>
        <taxon>Eukaryota</taxon>
        <taxon>Fungi</taxon>
        <taxon>Dikarya</taxon>
        <taxon>Basidiomycota</taxon>
        <taxon>Pucciniomycotina</taxon>
        <taxon>Microbotryomycetes</taxon>
        <taxon>Sporidiobolales</taxon>
        <taxon>Sporidiobolaceae</taxon>
        <taxon>Rhodotorula</taxon>
    </lineage>
</organism>
<reference evidence="2 3" key="1">
    <citation type="submission" date="2020-11" db="EMBL/GenBank/DDBJ databases">
        <title>Kefir isolates.</title>
        <authorList>
            <person name="Marcisauskas S."/>
            <person name="Kim Y."/>
            <person name="Blasche S."/>
        </authorList>
    </citation>
    <scope>NUCLEOTIDE SEQUENCE [LARGE SCALE GENOMIC DNA]</scope>
    <source>
        <strain evidence="2 3">KR</strain>
    </source>
</reference>
<gene>
    <name evidence="2" type="ORF">C6P46_006687</name>
</gene>
<evidence type="ECO:0000313" key="2">
    <source>
        <dbReference type="EMBL" id="KAG0657098.1"/>
    </source>
</evidence>
<evidence type="ECO:0000313" key="3">
    <source>
        <dbReference type="Proteomes" id="UP000777482"/>
    </source>
</evidence>
<protein>
    <submittedName>
        <fullName evidence="2">Uncharacterized protein</fullName>
    </submittedName>
</protein>
<keyword evidence="3" id="KW-1185">Reference proteome</keyword>
<sequence>MLQDWKTRPLSVAHPVDSTARGAGRGRTDSTEMLVGLPQRRPTEPSPPRSQDTPCIAPHDSHLAPAALDALLQTFVGPYIESGILLLFESTYAWLWLCACGIIDASSVCSARLRAIAPPTASEV</sequence>
<comment type="caution">
    <text evidence="2">The sequence shown here is derived from an EMBL/GenBank/DDBJ whole genome shotgun (WGS) entry which is preliminary data.</text>
</comment>
<accession>A0A9P7B373</accession>
<dbReference type="EMBL" id="PUHQ01000086">
    <property type="protein sequence ID" value="KAG0657098.1"/>
    <property type="molecule type" value="Genomic_DNA"/>
</dbReference>
<dbReference type="Proteomes" id="UP000777482">
    <property type="component" value="Unassembled WGS sequence"/>
</dbReference>
<feature type="region of interest" description="Disordered" evidence="1">
    <location>
        <begin position="1"/>
        <end position="56"/>
    </location>
</feature>